<dbReference type="GO" id="GO:0043709">
    <property type="term" value="P:cell adhesion involved in single-species biofilm formation"/>
    <property type="evidence" value="ECO:0007669"/>
    <property type="project" value="TreeGrafter"/>
</dbReference>
<dbReference type="GO" id="GO:0005886">
    <property type="term" value="C:plasma membrane"/>
    <property type="evidence" value="ECO:0007669"/>
    <property type="project" value="TreeGrafter"/>
</dbReference>
<comment type="cofactor">
    <cofactor evidence="1">
        <name>Mg(2+)</name>
        <dbReference type="ChEBI" id="CHEBI:18420"/>
    </cofactor>
</comment>
<evidence type="ECO:0000256" key="4">
    <source>
        <dbReference type="SAM" id="Coils"/>
    </source>
</evidence>
<dbReference type="SMART" id="SM00267">
    <property type="entry name" value="GGDEF"/>
    <property type="match status" value="1"/>
</dbReference>
<evidence type="ECO:0000259" key="5">
    <source>
        <dbReference type="PROSITE" id="PS50887"/>
    </source>
</evidence>
<dbReference type="InterPro" id="IPR029787">
    <property type="entry name" value="Nucleotide_cyclase"/>
</dbReference>
<evidence type="ECO:0000313" key="6">
    <source>
        <dbReference type="EMBL" id="RTZ13924.1"/>
    </source>
</evidence>
<dbReference type="PANTHER" id="PTHR45138:SF9">
    <property type="entry name" value="DIGUANYLATE CYCLASE DGCM-RELATED"/>
    <property type="match status" value="1"/>
</dbReference>
<dbReference type="NCBIfam" id="TIGR00254">
    <property type="entry name" value="GGDEF"/>
    <property type="match status" value="1"/>
</dbReference>
<dbReference type="Gene3D" id="3.30.70.270">
    <property type="match status" value="1"/>
</dbReference>
<dbReference type="PANTHER" id="PTHR45138">
    <property type="entry name" value="REGULATORY COMPONENTS OF SENSORY TRANSDUCTION SYSTEM"/>
    <property type="match status" value="1"/>
</dbReference>
<comment type="caution">
    <text evidence="6">The sequence shown here is derived from an EMBL/GenBank/DDBJ whole genome shotgun (WGS) entry which is preliminary data.</text>
</comment>
<dbReference type="FunFam" id="3.30.70.270:FF:000001">
    <property type="entry name" value="Diguanylate cyclase domain protein"/>
    <property type="match status" value="1"/>
</dbReference>
<dbReference type="CDD" id="cd18773">
    <property type="entry name" value="PDC1_HK_sensor"/>
    <property type="match status" value="1"/>
</dbReference>
<dbReference type="SUPFAM" id="SSF55073">
    <property type="entry name" value="Nucleotide cyclase"/>
    <property type="match status" value="1"/>
</dbReference>
<reference evidence="6 7" key="1">
    <citation type="submission" date="2018-12" db="EMBL/GenBank/DDBJ databases">
        <title>Vibrio sp. isolated from China Sea.</title>
        <authorList>
            <person name="Li Y."/>
        </authorList>
    </citation>
    <scope>NUCLEOTIDE SEQUENCE [LARGE SCALE GENOMIC DNA]</scope>
    <source>
        <strain evidence="6 7">BEI207</strain>
    </source>
</reference>
<dbReference type="InterPro" id="IPR000160">
    <property type="entry name" value="GGDEF_dom"/>
</dbReference>
<dbReference type="Pfam" id="PF00990">
    <property type="entry name" value="GGDEF"/>
    <property type="match status" value="1"/>
</dbReference>
<dbReference type="InterPro" id="IPR043128">
    <property type="entry name" value="Rev_trsase/Diguanyl_cyclase"/>
</dbReference>
<dbReference type="OrthoDB" id="9812260at2"/>
<keyword evidence="4" id="KW-0175">Coiled coil</keyword>
<evidence type="ECO:0000256" key="3">
    <source>
        <dbReference type="ARBA" id="ARBA00034247"/>
    </source>
</evidence>
<dbReference type="GO" id="GO:0052621">
    <property type="term" value="F:diguanylate cyclase activity"/>
    <property type="evidence" value="ECO:0007669"/>
    <property type="project" value="UniProtKB-EC"/>
</dbReference>
<dbReference type="EC" id="2.7.7.65" evidence="2"/>
<evidence type="ECO:0000256" key="1">
    <source>
        <dbReference type="ARBA" id="ARBA00001946"/>
    </source>
</evidence>
<dbReference type="GO" id="GO:1902201">
    <property type="term" value="P:negative regulation of bacterial-type flagellum-dependent cell motility"/>
    <property type="evidence" value="ECO:0007669"/>
    <property type="project" value="TreeGrafter"/>
</dbReference>
<evidence type="ECO:0000256" key="2">
    <source>
        <dbReference type="ARBA" id="ARBA00012528"/>
    </source>
</evidence>
<dbReference type="AlphaFoldDB" id="A0A432CS28"/>
<protein>
    <recommendedName>
        <fullName evidence="2">diguanylate cyclase</fullName>
        <ecNumber evidence="2">2.7.7.65</ecNumber>
    </recommendedName>
</protein>
<comment type="catalytic activity">
    <reaction evidence="3">
        <text>2 GTP = 3',3'-c-di-GMP + 2 diphosphate</text>
        <dbReference type="Rhea" id="RHEA:24898"/>
        <dbReference type="ChEBI" id="CHEBI:33019"/>
        <dbReference type="ChEBI" id="CHEBI:37565"/>
        <dbReference type="ChEBI" id="CHEBI:58805"/>
        <dbReference type="EC" id="2.7.7.65"/>
    </reaction>
</comment>
<organism evidence="6 7">
    <name type="scientific">Vibrio aquaticus</name>
    <dbReference type="NCBI Taxonomy" id="2496559"/>
    <lineage>
        <taxon>Bacteria</taxon>
        <taxon>Pseudomonadati</taxon>
        <taxon>Pseudomonadota</taxon>
        <taxon>Gammaproteobacteria</taxon>
        <taxon>Vibrionales</taxon>
        <taxon>Vibrionaceae</taxon>
        <taxon>Vibrio</taxon>
    </lineage>
</organism>
<dbReference type="EMBL" id="RXZH01000013">
    <property type="protein sequence ID" value="RTZ13924.1"/>
    <property type="molecule type" value="Genomic_DNA"/>
</dbReference>
<feature type="coiled-coil region" evidence="4">
    <location>
        <begin position="15"/>
        <end position="42"/>
    </location>
</feature>
<sequence length="471" mass="53367">MFIALLIFDSADDSKSEYLQEKQRVEQSLEELTQVINALEYNITALYPLHNEEYVLPHTINLTGNTCNFGGISNDGEDYDFLFSGPVEMCAPDSPLYQEAYRRLFIAPSMAYFSKSIDQISSIYFLSKDKFIISSPKEFAQSIKGDTFDSVVMNRPYWVKTVRNGLSQQRNRIIYTGEYEDYLTGLKVVTITKGVYVNDEFKGVLAIDAYLDSLIANTSSGYQLSSQPGPNLRDLVSFTFSEPVTIQEQFSGLYLNVDEPKRIHIIHIINHEQSQLMVLLLFYALSIGAIWYRYTQATQGTLRELAMRDPLTSLSNRRGFEERLKDKEELRYIGIGVFDIDDFKGVNDEYGHEVGDQVICHIGALITDSLRQCDIVARFGGEEFVVAVSGESDELISSIFERIQRDVSLQGFRMKNGEKIQITVSGGIHIYAAHLFENLRHLWATQGIRKADEALYTAKSTGKNKVCISSD</sequence>
<gene>
    <name evidence="6" type="ORF">EJ063_18760</name>
</gene>
<proteinExistence type="predicted"/>
<dbReference type="Proteomes" id="UP000268973">
    <property type="component" value="Unassembled WGS sequence"/>
</dbReference>
<accession>A0A432CS28</accession>
<name>A0A432CS28_9VIBR</name>
<dbReference type="PROSITE" id="PS50887">
    <property type="entry name" value="GGDEF"/>
    <property type="match status" value="1"/>
</dbReference>
<keyword evidence="7" id="KW-1185">Reference proteome</keyword>
<evidence type="ECO:0000313" key="7">
    <source>
        <dbReference type="Proteomes" id="UP000268973"/>
    </source>
</evidence>
<dbReference type="InterPro" id="IPR050469">
    <property type="entry name" value="Diguanylate_Cyclase"/>
</dbReference>
<feature type="domain" description="GGDEF" evidence="5">
    <location>
        <begin position="331"/>
        <end position="471"/>
    </location>
</feature>
<dbReference type="CDD" id="cd01949">
    <property type="entry name" value="GGDEF"/>
    <property type="match status" value="1"/>
</dbReference>
<dbReference type="Gene3D" id="3.30.450.20">
    <property type="entry name" value="PAS domain"/>
    <property type="match status" value="1"/>
</dbReference>